<accession>A0A3E3DKW0</accession>
<reference evidence="1 2" key="1">
    <citation type="submission" date="2018-08" db="EMBL/GenBank/DDBJ databases">
        <title>A genome reference for cultivated species of the human gut microbiota.</title>
        <authorList>
            <person name="Zou Y."/>
            <person name="Xue W."/>
            <person name="Luo G."/>
        </authorList>
    </citation>
    <scope>NUCLEOTIDE SEQUENCE [LARGE SCALE GENOMIC DNA]</scope>
    <source>
        <strain evidence="1 2">AF19-13AC</strain>
    </source>
</reference>
<dbReference type="RefSeq" id="WP_117502457.1">
    <property type="nucleotide sequence ID" value="NZ_QTJW01000009.1"/>
</dbReference>
<comment type="caution">
    <text evidence="1">The sequence shown here is derived from an EMBL/GenBank/DDBJ whole genome shotgun (WGS) entry which is preliminary data.</text>
</comment>
<organism evidence="1 2">
    <name type="scientific">Hungatella hathewayi</name>
    <dbReference type="NCBI Taxonomy" id="154046"/>
    <lineage>
        <taxon>Bacteria</taxon>
        <taxon>Bacillati</taxon>
        <taxon>Bacillota</taxon>
        <taxon>Clostridia</taxon>
        <taxon>Lachnospirales</taxon>
        <taxon>Lachnospiraceae</taxon>
        <taxon>Hungatella</taxon>
    </lineage>
</organism>
<evidence type="ECO:0000313" key="2">
    <source>
        <dbReference type="Proteomes" id="UP000261023"/>
    </source>
</evidence>
<dbReference type="AlphaFoldDB" id="A0A3E3DKW0"/>
<dbReference type="EMBL" id="QTJW01000009">
    <property type="protein sequence ID" value="RGD69944.1"/>
    <property type="molecule type" value="Genomic_DNA"/>
</dbReference>
<evidence type="ECO:0000313" key="1">
    <source>
        <dbReference type="EMBL" id="RGD69944.1"/>
    </source>
</evidence>
<proteinExistence type="predicted"/>
<name>A0A3E3DKW0_9FIRM</name>
<sequence length="75" mass="8282">MKDYTVKSETAVFSDTMKITETTDSNHANNINAGPMCVFENTIANRRDITKIQNAKAQLTFDESDGGLNIIIKEG</sequence>
<protein>
    <submittedName>
        <fullName evidence="1">Uncharacterized protein</fullName>
    </submittedName>
</protein>
<gene>
    <name evidence="1" type="ORF">DWX31_15250</name>
</gene>
<dbReference type="Proteomes" id="UP000261023">
    <property type="component" value="Unassembled WGS sequence"/>
</dbReference>